<keyword evidence="2" id="KW-1185">Reference proteome</keyword>
<reference evidence="2" key="2">
    <citation type="submission" date="2015-01" db="EMBL/GenBank/DDBJ databases">
        <title>Evolutionary Origins and Diversification of the Mycorrhizal Mutualists.</title>
        <authorList>
            <consortium name="DOE Joint Genome Institute"/>
            <consortium name="Mycorrhizal Genomics Consortium"/>
            <person name="Kohler A."/>
            <person name="Kuo A."/>
            <person name="Nagy L.G."/>
            <person name="Floudas D."/>
            <person name="Copeland A."/>
            <person name="Barry K.W."/>
            <person name="Cichocki N."/>
            <person name="Veneault-Fourrey C."/>
            <person name="LaButti K."/>
            <person name="Lindquist E.A."/>
            <person name="Lipzen A."/>
            <person name="Lundell T."/>
            <person name="Morin E."/>
            <person name="Murat C."/>
            <person name="Riley R."/>
            <person name="Ohm R."/>
            <person name="Sun H."/>
            <person name="Tunlid A."/>
            <person name="Henrissat B."/>
            <person name="Grigoriev I.V."/>
            <person name="Hibbett D.S."/>
            <person name="Martin F."/>
        </authorList>
    </citation>
    <scope>NUCLEOTIDE SEQUENCE [LARGE SCALE GENOMIC DNA]</scope>
    <source>
        <strain evidence="2">LaAM-08-1</strain>
    </source>
</reference>
<evidence type="ECO:0000313" key="2">
    <source>
        <dbReference type="Proteomes" id="UP000054477"/>
    </source>
</evidence>
<proteinExistence type="predicted"/>
<dbReference type="EMBL" id="KN838687">
    <property type="protein sequence ID" value="KIJ97642.1"/>
    <property type="molecule type" value="Genomic_DNA"/>
</dbReference>
<dbReference type="Proteomes" id="UP000054477">
    <property type="component" value="Unassembled WGS sequence"/>
</dbReference>
<evidence type="ECO:0000313" key="1">
    <source>
        <dbReference type="EMBL" id="KIJ97642.1"/>
    </source>
</evidence>
<dbReference type="AlphaFoldDB" id="A0A0C9XNQ7"/>
<gene>
    <name evidence="1" type="ORF">K443DRAFT_9728</name>
</gene>
<dbReference type="HOGENOM" id="CLU_1740821_0_0_1"/>
<sequence length="150" mass="16738">MAGLDRRKTLQYACIVELLWCTENVEGLELCPGIWYPDILEAQTVTTPALTPTISLPSESAPTPAPTAITLPPLLPKLCSFSINLGVKPQGVQAFWESIKDDSVMVGTFWRREPRREGSVHLKKLHVYLTKEDEYISDEIHSVVAECVDD</sequence>
<accession>A0A0C9XNQ7</accession>
<name>A0A0C9XNQ7_9AGAR</name>
<protein>
    <submittedName>
        <fullName evidence="1">Uncharacterized protein</fullName>
    </submittedName>
</protein>
<reference evidence="1 2" key="1">
    <citation type="submission" date="2014-04" db="EMBL/GenBank/DDBJ databases">
        <authorList>
            <consortium name="DOE Joint Genome Institute"/>
            <person name="Kuo A."/>
            <person name="Kohler A."/>
            <person name="Nagy L.G."/>
            <person name="Floudas D."/>
            <person name="Copeland A."/>
            <person name="Barry K.W."/>
            <person name="Cichocki N."/>
            <person name="Veneault-Fourrey C."/>
            <person name="LaButti K."/>
            <person name="Lindquist E.A."/>
            <person name="Lipzen A."/>
            <person name="Lundell T."/>
            <person name="Morin E."/>
            <person name="Murat C."/>
            <person name="Sun H."/>
            <person name="Tunlid A."/>
            <person name="Henrissat B."/>
            <person name="Grigoriev I.V."/>
            <person name="Hibbett D.S."/>
            <person name="Martin F."/>
            <person name="Nordberg H.P."/>
            <person name="Cantor M.N."/>
            <person name="Hua S.X."/>
        </authorList>
    </citation>
    <scope>NUCLEOTIDE SEQUENCE [LARGE SCALE GENOMIC DNA]</scope>
    <source>
        <strain evidence="1 2">LaAM-08-1</strain>
    </source>
</reference>
<organism evidence="1 2">
    <name type="scientific">Laccaria amethystina LaAM-08-1</name>
    <dbReference type="NCBI Taxonomy" id="1095629"/>
    <lineage>
        <taxon>Eukaryota</taxon>
        <taxon>Fungi</taxon>
        <taxon>Dikarya</taxon>
        <taxon>Basidiomycota</taxon>
        <taxon>Agaricomycotina</taxon>
        <taxon>Agaricomycetes</taxon>
        <taxon>Agaricomycetidae</taxon>
        <taxon>Agaricales</taxon>
        <taxon>Agaricineae</taxon>
        <taxon>Hydnangiaceae</taxon>
        <taxon>Laccaria</taxon>
    </lineage>
</organism>